<evidence type="ECO:0000313" key="2">
    <source>
        <dbReference type="EMBL" id="KAK2170313.1"/>
    </source>
</evidence>
<keyword evidence="1" id="KW-1133">Transmembrane helix</keyword>
<sequence>NLGSFVTTEVVVTSSVRMYPSAKGWFFFALCLVILSTFFFTGYISQTLEVKSERSADEPPEPNGLPPCGEVCTYGGRVTEIPGNFFLQRRKRIECNNIMKRMAYRGHPVIFPPPTYPPANLIDEFTMFGDMPISKMWYFDANWTAEPKTFSSIQMDAIIKSMNKGNCINMYQDNKCVQNMLIKYKNEIRGKSGVVIGTELPWLEGLVLGYGAGNVTTLEYATITTELPNMAAYTPYDYADKYLKGEVKKFDFAASFSSIEHSGLGRYTDPLNPYGDLEAMAQVWCMLKPGAIFGVGIPAEPDDSNYIIWNANRVYGSKRLQYLAANWDFVEMTQCPDIFHHYFIILRKPRKHM</sequence>
<protein>
    <submittedName>
        <fullName evidence="2">Uncharacterized protein</fullName>
    </submittedName>
</protein>
<dbReference type="InterPro" id="IPR004951">
    <property type="entry name" value="DUF268_CAE_spp"/>
</dbReference>
<dbReference type="AlphaFoldDB" id="A0AAD9KEU1"/>
<keyword evidence="3" id="KW-1185">Reference proteome</keyword>
<gene>
    <name evidence="2" type="ORF">LSH36_3g09019</name>
</gene>
<keyword evidence="1" id="KW-0812">Transmembrane</keyword>
<proteinExistence type="predicted"/>
<organism evidence="2 3">
    <name type="scientific">Paralvinella palmiformis</name>
    <dbReference type="NCBI Taxonomy" id="53620"/>
    <lineage>
        <taxon>Eukaryota</taxon>
        <taxon>Metazoa</taxon>
        <taxon>Spiralia</taxon>
        <taxon>Lophotrochozoa</taxon>
        <taxon>Annelida</taxon>
        <taxon>Polychaeta</taxon>
        <taxon>Sedentaria</taxon>
        <taxon>Canalipalpata</taxon>
        <taxon>Terebellida</taxon>
        <taxon>Terebelliformia</taxon>
        <taxon>Alvinellidae</taxon>
        <taxon>Paralvinella</taxon>
    </lineage>
</organism>
<dbReference type="Proteomes" id="UP001208570">
    <property type="component" value="Unassembled WGS sequence"/>
</dbReference>
<comment type="caution">
    <text evidence="2">The sequence shown here is derived from an EMBL/GenBank/DDBJ whole genome shotgun (WGS) entry which is preliminary data.</text>
</comment>
<feature type="transmembrane region" description="Helical" evidence="1">
    <location>
        <begin position="25"/>
        <end position="44"/>
    </location>
</feature>
<reference evidence="2" key="1">
    <citation type="journal article" date="2023" name="Mol. Biol. Evol.">
        <title>Third-Generation Sequencing Reveals the Adaptive Role of the Epigenome in Three Deep-Sea Polychaetes.</title>
        <authorList>
            <person name="Perez M."/>
            <person name="Aroh O."/>
            <person name="Sun Y."/>
            <person name="Lan Y."/>
            <person name="Juniper S.K."/>
            <person name="Young C.R."/>
            <person name="Angers B."/>
            <person name="Qian P.Y."/>
        </authorList>
    </citation>
    <scope>NUCLEOTIDE SEQUENCE</scope>
    <source>
        <strain evidence="2">P08H-3</strain>
    </source>
</reference>
<keyword evidence="1" id="KW-0472">Membrane</keyword>
<feature type="non-terminal residue" evidence="2">
    <location>
        <position position="1"/>
    </location>
</feature>
<evidence type="ECO:0000313" key="3">
    <source>
        <dbReference type="Proteomes" id="UP001208570"/>
    </source>
</evidence>
<dbReference type="Pfam" id="PF03269">
    <property type="entry name" value="DUF268"/>
    <property type="match status" value="1"/>
</dbReference>
<evidence type="ECO:0000256" key="1">
    <source>
        <dbReference type="SAM" id="Phobius"/>
    </source>
</evidence>
<accession>A0AAD9KEU1</accession>
<name>A0AAD9KEU1_9ANNE</name>
<dbReference type="EMBL" id="JAODUP010000003">
    <property type="protein sequence ID" value="KAK2170313.1"/>
    <property type="molecule type" value="Genomic_DNA"/>
</dbReference>